<dbReference type="HAMAP" id="MF_00208">
    <property type="entry name" value="MurE"/>
    <property type="match status" value="1"/>
</dbReference>
<feature type="domain" description="Mur ligase C-terminal" evidence="14">
    <location>
        <begin position="330"/>
        <end position="456"/>
    </location>
</feature>
<feature type="binding site" evidence="11">
    <location>
        <position position="185"/>
    </location>
    <ligand>
        <name>UDP-N-acetyl-alpha-D-muramoyl-L-alanyl-D-glutamate</name>
        <dbReference type="ChEBI" id="CHEBI:83900"/>
    </ligand>
</feature>
<dbReference type="Pfam" id="PF02875">
    <property type="entry name" value="Mur_ligase_C"/>
    <property type="match status" value="1"/>
</dbReference>
<dbReference type="InterPro" id="IPR005761">
    <property type="entry name" value="UDP-N-AcMur-Glu-dNH2Pim_ligase"/>
</dbReference>
<feature type="binding site" evidence="11">
    <location>
        <position position="458"/>
    </location>
    <ligand>
        <name>meso-2,6-diaminopimelate</name>
        <dbReference type="ChEBI" id="CHEBI:57791"/>
    </ligand>
</feature>
<feature type="binding site" evidence="11">
    <location>
        <begin position="403"/>
        <end position="406"/>
    </location>
    <ligand>
        <name>meso-2,6-diaminopimelate</name>
        <dbReference type="ChEBI" id="CHEBI:57791"/>
    </ligand>
</feature>
<evidence type="ECO:0000256" key="4">
    <source>
        <dbReference type="ARBA" id="ARBA00022618"/>
    </source>
</evidence>
<dbReference type="GO" id="GO:0008360">
    <property type="term" value="P:regulation of cell shape"/>
    <property type="evidence" value="ECO:0007669"/>
    <property type="project" value="UniProtKB-KW"/>
</dbReference>
<evidence type="ECO:0000313" key="16">
    <source>
        <dbReference type="EMBL" id="ODS33413.1"/>
    </source>
</evidence>
<comment type="similarity">
    <text evidence="1 11">Belongs to the MurCDEF family. MurE subfamily.</text>
</comment>
<dbReference type="PANTHER" id="PTHR23135:SF4">
    <property type="entry name" value="UDP-N-ACETYLMURAMOYL-L-ALANYL-D-GLUTAMATE--2,6-DIAMINOPIMELATE LIGASE MURE HOMOLOG, CHLOROPLASTIC"/>
    <property type="match status" value="1"/>
</dbReference>
<feature type="modified residue" description="N6-carboxylysine" evidence="11">
    <location>
        <position position="219"/>
    </location>
</feature>
<dbReference type="SUPFAM" id="SSF53623">
    <property type="entry name" value="MurD-like peptide ligases, catalytic domain"/>
    <property type="match status" value="1"/>
</dbReference>
<evidence type="ECO:0000256" key="6">
    <source>
        <dbReference type="ARBA" id="ARBA00022840"/>
    </source>
</evidence>
<dbReference type="Gene3D" id="3.90.190.20">
    <property type="entry name" value="Mur ligase, C-terminal domain"/>
    <property type="match status" value="1"/>
</dbReference>
<dbReference type="Pfam" id="PF08245">
    <property type="entry name" value="Mur_ligase_M"/>
    <property type="match status" value="1"/>
</dbReference>
<keyword evidence="4 11" id="KW-0132">Cell division</keyword>
<comment type="catalytic activity">
    <reaction evidence="11">
        <text>UDP-N-acetyl-alpha-D-muramoyl-L-alanyl-D-glutamate + meso-2,6-diaminopimelate + ATP = UDP-N-acetyl-alpha-D-muramoyl-L-alanyl-gamma-D-glutamyl-meso-2,6-diaminopimelate + ADP + phosphate + H(+)</text>
        <dbReference type="Rhea" id="RHEA:23676"/>
        <dbReference type="ChEBI" id="CHEBI:15378"/>
        <dbReference type="ChEBI" id="CHEBI:30616"/>
        <dbReference type="ChEBI" id="CHEBI:43474"/>
        <dbReference type="ChEBI" id="CHEBI:57791"/>
        <dbReference type="ChEBI" id="CHEBI:83900"/>
        <dbReference type="ChEBI" id="CHEBI:83905"/>
        <dbReference type="ChEBI" id="CHEBI:456216"/>
        <dbReference type="EC" id="6.3.2.13"/>
    </reaction>
</comment>
<dbReference type="SUPFAM" id="SSF63418">
    <property type="entry name" value="MurE/MurF N-terminal domain"/>
    <property type="match status" value="1"/>
</dbReference>
<keyword evidence="5 11" id="KW-0547">Nucleotide-binding</keyword>
<dbReference type="GO" id="GO:0071555">
    <property type="term" value="P:cell wall organization"/>
    <property type="evidence" value="ECO:0007669"/>
    <property type="project" value="UniProtKB-KW"/>
</dbReference>
<dbReference type="EC" id="6.3.2.13" evidence="11"/>
<keyword evidence="2 11" id="KW-0963">Cytoplasm</keyword>
<evidence type="ECO:0000256" key="12">
    <source>
        <dbReference type="RuleBase" id="RU004135"/>
    </source>
</evidence>
<feature type="binding site" evidence="11">
    <location>
        <position position="379"/>
    </location>
    <ligand>
        <name>meso-2,6-diaminopimelate</name>
        <dbReference type="ChEBI" id="CHEBI:57791"/>
    </ligand>
</feature>
<feature type="binding site" evidence="11">
    <location>
        <begin position="152"/>
        <end position="153"/>
    </location>
    <ligand>
        <name>UDP-N-acetyl-alpha-D-muramoyl-L-alanyl-D-glutamate</name>
        <dbReference type="ChEBI" id="CHEBI:83900"/>
    </ligand>
</feature>
<dbReference type="GO" id="GO:0008765">
    <property type="term" value="F:UDP-N-acetylmuramoylalanyl-D-glutamate-2,6-diaminopimelate ligase activity"/>
    <property type="evidence" value="ECO:0007669"/>
    <property type="project" value="UniProtKB-UniRule"/>
</dbReference>
<dbReference type="GO" id="GO:0000287">
    <property type="term" value="F:magnesium ion binding"/>
    <property type="evidence" value="ECO:0007669"/>
    <property type="project" value="UniProtKB-UniRule"/>
</dbReference>
<dbReference type="GO" id="GO:0051301">
    <property type="term" value="P:cell division"/>
    <property type="evidence" value="ECO:0007669"/>
    <property type="project" value="UniProtKB-KW"/>
</dbReference>
<dbReference type="NCBIfam" id="TIGR01085">
    <property type="entry name" value="murE"/>
    <property type="match status" value="1"/>
</dbReference>
<dbReference type="Pfam" id="PF01225">
    <property type="entry name" value="Mur_ligase"/>
    <property type="match status" value="1"/>
</dbReference>
<evidence type="ECO:0000256" key="5">
    <source>
        <dbReference type="ARBA" id="ARBA00022741"/>
    </source>
</evidence>
<dbReference type="GO" id="GO:0004326">
    <property type="term" value="F:tetrahydrofolylpolyglutamate synthase activity"/>
    <property type="evidence" value="ECO:0007669"/>
    <property type="project" value="InterPro"/>
</dbReference>
<dbReference type="InterPro" id="IPR036615">
    <property type="entry name" value="Mur_ligase_C_dom_sf"/>
</dbReference>
<dbReference type="UniPathway" id="UPA00219"/>
<dbReference type="InterPro" id="IPR013221">
    <property type="entry name" value="Mur_ligase_cen"/>
</dbReference>
<evidence type="ECO:0000313" key="17">
    <source>
        <dbReference type="Proteomes" id="UP000094056"/>
    </source>
</evidence>
<keyword evidence="9 11" id="KW-0131">Cell cycle</keyword>
<feature type="short sequence motif" description="Meso-diaminopimelate recognition motif" evidence="11">
    <location>
        <begin position="403"/>
        <end position="406"/>
    </location>
</feature>
<keyword evidence="6 11" id="KW-0067">ATP-binding</keyword>
<dbReference type="NCBIfam" id="NF001124">
    <property type="entry name" value="PRK00139.1-2"/>
    <property type="match status" value="1"/>
</dbReference>
<reference evidence="16 17" key="1">
    <citation type="submission" date="2016-07" db="EMBL/GenBank/DDBJ databases">
        <title>Draft genome of Scalindua rubra, obtained from a brine-seawater interface in the Red Sea, sheds light on salt adaptation in anammox bacteria.</title>
        <authorList>
            <person name="Speth D.R."/>
            <person name="Lagkouvardos I."/>
            <person name="Wang Y."/>
            <person name="Qian P.-Y."/>
            <person name="Dutilh B.E."/>
            <person name="Jetten M.S."/>
        </authorList>
    </citation>
    <scope>NUCLEOTIDE SEQUENCE [LARGE SCALE GENOMIC DNA]</scope>
    <source>
        <strain evidence="16">BSI-1</strain>
    </source>
</reference>
<comment type="function">
    <text evidence="11">Catalyzes the addition of meso-diaminopimelic acid to the nucleotide precursor UDP-N-acetylmuramoyl-L-alanyl-D-glutamate (UMAG) in the biosynthesis of bacterial cell-wall peptidoglycan.</text>
</comment>
<feature type="domain" description="Mur ligase N-terminal catalytic" evidence="13">
    <location>
        <begin position="23"/>
        <end position="95"/>
    </location>
</feature>
<evidence type="ECO:0000256" key="8">
    <source>
        <dbReference type="ARBA" id="ARBA00022984"/>
    </source>
</evidence>
<dbReference type="InterPro" id="IPR035911">
    <property type="entry name" value="MurE/MurF_N"/>
</dbReference>
<comment type="caution">
    <text evidence="16">The sequence shown here is derived from an EMBL/GenBank/DDBJ whole genome shotgun (WGS) entry which is preliminary data.</text>
</comment>
<organism evidence="16 17">
    <name type="scientific">Candidatus Scalindua rubra</name>
    <dbReference type="NCBI Taxonomy" id="1872076"/>
    <lineage>
        <taxon>Bacteria</taxon>
        <taxon>Pseudomonadati</taxon>
        <taxon>Planctomycetota</taxon>
        <taxon>Candidatus Brocadiia</taxon>
        <taxon>Candidatus Brocadiales</taxon>
        <taxon>Candidatus Scalinduaceae</taxon>
        <taxon>Candidatus Scalindua</taxon>
    </lineage>
</organism>
<gene>
    <name evidence="11 16" type="primary">murE</name>
    <name evidence="16" type="ORF">SCARUB_01450</name>
</gene>
<comment type="subcellular location">
    <subcellularLocation>
        <location evidence="11 12">Cytoplasm</location>
    </subcellularLocation>
</comment>
<dbReference type="GO" id="GO:0005737">
    <property type="term" value="C:cytoplasm"/>
    <property type="evidence" value="ECO:0007669"/>
    <property type="project" value="UniProtKB-SubCell"/>
</dbReference>
<feature type="binding site" evidence="11">
    <location>
        <position position="179"/>
    </location>
    <ligand>
        <name>UDP-N-acetyl-alpha-D-muramoyl-L-alanyl-D-glutamate</name>
        <dbReference type="ChEBI" id="CHEBI:83900"/>
    </ligand>
</feature>
<evidence type="ECO:0000259" key="13">
    <source>
        <dbReference type="Pfam" id="PF01225"/>
    </source>
</evidence>
<evidence type="ECO:0000256" key="9">
    <source>
        <dbReference type="ARBA" id="ARBA00023306"/>
    </source>
</evidence>
<dbReference type="InterPro" id="IPR036565">
    <property type="entry name" value="Mur-like_cat_sf"/>
</dbReference>
<dbReference type="PANTHER" id="PTHR23135">
    <property type="entry name" value="MUR LIGASE FAMILY MEMBER"/>
    <property type="match status" value="1"/>
</dbReference>
<keyword evidence="10 11" id="KW-0961">Cell wall biogenesis/degradation</keyword>
<feature type="binding site" evidence="11">
    <location>
        <begin position="110"/>
        <end position="116"/>
    </location>
    <ligand>
        <name>ATP</name>
        <dbReference type="ChEBI" id="CHEBI:30616"/>
    </ligand>
</feature>
<name>A0A1E3XCS6_9BACT</name>
<dbReference type="GO" id="GO:0009252">
    <property type="term" value="P:peptidoglycan biosynthetic process"/>
    <property type="evidence" value="ECO:0007669"/>
    <property type="project" value="UniProtKB-UniRule"/>
</dbReference>
<evidence type="ECO:0000256" key="2">
    <source>
        <dbReference type="ARBA" id="ARBA00022490"/>
    </source>
</evidence>
<protein>
    <recommendedName>
        <fullName evidence="11">UDP-N-acetylmuramoyl-L-alanyl-D-glutamate--2,6-diaminopimelate ligase</fullName>
        <ecNumber evidence="11">6.3.2.13</ecNumber>
    </recommendedName>
    <alternativeName>
        <fullName evidence="11">Meso-A2pm-adding enzyme</fullName>
    </alternativeName>
    <alternativeName>
        <fullName evidence="11">Meso-diaminopimelate-adding enzyme</fullName>
    </alternativeName>
    <alternativeName>
        <fullName evidence="11">UDP-MurNAc-L-Ala-D-Glu:meso-diaminopimelate ligase</fullName>
    </alternativeName>
    <alternativeName>
        <fullName evidence="11">UDP-MurNAc-tripeptide synthetase</fullName>
    </alternativeName>
    <alternativeName>
        <fullName evidence="11">UDP-N-acetylmuramyl-tripeptide synthetase</fullName>
    </alternativeName>
</protein>
<dbReference type="AlphaFoldDB" id="A0A1E3XCS6"/>
<dbReference type="EMBL" id="MAYW01000029">
    <property type="protein sequence ID" value="ODS33413.1"/>
    <property type="molecule type" value="Genomic_DNA"/>
</dbReference>
<keyword evidence="11" id="KW-0460">Magnesium</keyword>
<proteinExistence type="inferred from homology"/>
<evidence type="ECO:0000259" key="15">
    <source>
        <dbReference type="Pfam" id="PF08245"/>
    </source>
</evidence>
<comment type="caution">
    <text evidence="11">Lacks conserved residue(s) required for the propagation of feature annotation.</text>
</comment>
<keyword evidence="3 11" id="KW-0436">Ligase</keyword>
<dbReference type="Proteomes" id="UP000094056">
    <property type="component" value="Unassembled WGS sequence"/>
</dbReference>
<dbReference type="GO" id="GO:0005524">
    <property type="term" value="F:ATP binding"/>
    <property type="evidence" value="ECO:0007669"/>
    <property type="project" value="UniProtKB-UniRule"/>
</dbReference>
<keyword evidence="7 11" id="KW-0133">Cell shape</keyword>
<evidence type="ECO:0000256" key="7">
    <source>
        <dbReference type="ARBA" id="ARBA00022960"/>
    </source>
</evidence>
<dbReference type="PATRIC" id="fig|1872076.5.peg.1683"/>
<comment type="PTM">
    <text evidence="11">Carboxylation is probably crucial for Mg(2+) binding and, consequently, for the gamma-phosphate positioning of ATP.</text>
</comment>
<keyword evidence="8 11" id="KW-0573">Peptidoglycan synthesis</keyword>
<comment type="cofactor">
    <cofactor evidence="11">
        <name>Mg(2+)</name>
        <dbReference type="ChEBI" id="CHEBI:18420"/>
    </cofactor>
</comment>
<feature type="binding site" evidence="11">
    <location>
        <position position="454"/>
    </location>
    <ligand>
        <name>meso-2,6-diaminopimelate</name>
        <dbReference type="ChEBI" id="CHEBI:57791"/>
    </ligand>
</feature>
<accession>A0A1E3XCS6</accession>
<evidence type="ECO:0000256" key="11">
    <source>
        <dbReference type="HAMAP-Rule" id="MF_00208"/>
    </source>
</evidence>
<dbReference type="InterPro" id="IPR004101">
    <property type="entry name" value="Mur_ligase_C"/>
</dbReference>
<dbReference type="Gene3D" id="3.40.1390.10">
    <property type="entry name" value="MurE/MurF, N-terminal domain"/>
    <property type="match status" value="1"/>
</dbReference>
<dbReference type="SUPFAM" id="SSF53244">
    <property type="entry name" value="MurD-like peptide ligases, peptide-binding domain"/>
    <property type="match status" value="1"/>
</dbReference>
<dbReference type="InterPro" id="IPR000713">
    <property type="entry name" value="Mur_ligase_N"/>
</dbReference>
<comment type="pathway">
    <text evidence="11 12">Cell wall biogenesis; peptidoglycan biosynthesis.</text>
</comment>
<feature type="domain" description="Mur ligase central" evidence="15">
    <location>
        <begin position="108"/>
        <end position="307"/>
    </location>
</feature>
<evidence type="ECO:0000256" key="1">
    <source>
        <dbReference type="ARBA" id="ARBA00005898"/>
    </source>
</evidence>
<feature type="binding site" evidence="11">
    <location>
        <position position="187"/>
    </location>
    <ligand>
        <name>UDP-N-acetyl-alpha-D-muramoyl-L-alanyl-D-glutamate</name>
        <dbReference type="ChEBI" id="CHEBI:83900"/>
    </ligand>
</feature>
<dbReference type="Gene3D" id="3.40.1190.10">
    <property type="entry name" value="Mur-like, catalytic domain"/>
    <property type="match status" value="1"/>
</dbReference>
<evidence type="ECO:0000259" key="14">
    <source>
        <dbReference type="Pfam" id="PF02875"/>
    </source>
</evidence>
<evidence type="ECO:0000256" key="3">
    <source>
        <dbReference type="ARBA" id="ARBA00022598"/>
    </source>
</evidence>
<dbReference type="NCBIfam" id="NF001126">
    <property type="entry name" value="PRK00139.1-4"/>
    <property type="match status" value="1"/>
</dbReference>
<evidence type="ECO:0000256" key="10">
    <source>
        <dbReference type="ARBA" id="ARBA00023316"/>
    </source>
</evidence>
<dbReference type="InterPro" id="IPR018109">
    <property type="entry name" value="Folylpolyglutamate_synth_CS"/>
</dbReference>
<dbReference type="PROSITE" id="PS01011">
    <property type="entry name" value="FOLYLPOLYGLU_SYNT_1"/>
    <property type="match status" value="1"/>
</dbReference>
<feature type="binding site" evidence="11">
    <location>
        <position position="30"/>
    </location>
    <ligand>
        <name>UDP-N-acetyl-alpha-D-muramoyl-L-alanyl-D-glutamate</name>
        <dbReference type="ChEBI" id="CHEBI:83900"/>
    </ligand>
</feature>
<sequence length="483" mass="54225">MKLSTLVRHLDSKGTYNFSDVEIIGVTNDSRNVKPGYLFVAIKGYKTNGHNFIEKSLERGAIAIVSERKYCLSQKIPQIIVYDSRKTLSNLSCSFYNNPSQKINVIGITGTNGKTTTAFLTKFILESAGYETGLIGTINYQVGKRVIPAQETTPESVKLQSLLAEMVASKIKYAVMEVSSHSTAQHRIENINFKTAVFTNISTEHMDYHKTISNYMDAKIELFKNLRRDSFAILNADDEYSKYFSDKTRAQKIWFGIKNNADIKAEICSESMSNIVIKMIYLGNKIDIKIPFIGLHNVYNVLASAAVTLSLGFELDAIKNGIETAPVVPGRLERIPCERGFEIIVDYAHTPHALETVLHALKNLVKGRVILVFGCGGDRDKEKRPKMGKIADENSDIFWITNDNPRSEDPARIIEDIKVGIKAGRPFHVQMDRYKAIKEALDEAEKGDLVLIAGKGHEKYQVIKDAKIPFDDKEVVKNILSRY</sequence>